<protein>
    <submittedName>
        <fullName evidence="1">Uncharacterized protein</fullName>
    </submittedName>
</protein>
<name>A0A1H9G2X1_FLAFI</name>
<evidence type="ECO:0000313" key="1">
    <source>
        <dbReference type="EMBL" id="SEQ44420.1"/>
    </source>
</evidence>
<evidence type="ECO:0000313" key="2">
    <source>
        <dbReference type="Proteomes" id="UP000183658"/>
    </source>
</evidence>
<reference evidence="2" key="1">
    <citation type="submission" date="2016-10" db="EMBL/GenBank/DDBJ databases">
        <authorList>
            <person name="Varghese N."/>
            <person name="Submissions S."/>
        </authorList>
    </citation>
    <scope>NUCLEOTIDE SEQUENCE [LARGE SCALE GENOMIC DNA]</scope>
    <source>
        <strain evidence="2">DSM 15719</strain>
    </source>
</reference>
<dbReference type="EMBL" id="FOFZ01000002">
    <property type="protein sequence ID" value="SEQ44420.1"/>
    <property type="molecule type" value="Genomic_DNA"/>
</dbReference>
<organism evidence="1 2">
    <name type="scientific">Flavobacterium frigoris</name>
    <dbReference type="NCBI Taxonomy" id="229204"/>
    <lineage>
        <taxon>Bacteria</taxon>
        <taxon>Pseudomonadati</taxon>
        <taxon>Bacteroidota</taxon>
        <taxon>Flavobacteriia</taxon>
        <taxon>Flavobacteriales</taxon>
        <taxon>Flavobacteriaceae</taxon>
        <taxon>Flavobacterium</taxon>
    </lineage>
</organism>
<sequence>MIGYVHQDFVFLFEIQGMKMLLSRSRYITIYLKRYVK</sequence>
<keyword evidence="2" id="KW-1185">Reference proteome</keyword>
<dbReference type="Proteomes" id="UP000183658">
    <property type="component" value="Unassembled WGS sequence"/>
</dbReference>
<accession>A0A1H9G2X1</accession>
<proteinExistence type="predicted"/>
<dbReference type="AlphaFoldDB" id="A0A1H9G2X1"/>
<gene>
    <name evidence="1" type="ORF">SAMN05444355_102369</name>
</gene>